<protein>
    <submittedName>
        <fullName evidence="1">Uncharacterized protein</fullName>
    </submittedName>
</protein>
<sequence length="63" mass="7291">FVDQSQIISSLKYCWIREIFYCDGNTGGTPHVFIKAHIYLIICMMTNDISYRVSITLKNISLD</sequence>
<comment type="caution">
    <text evidence="1">The sequence shown here is derived from an EMBL/GenBank/DDBJ whole genome shotgun (WGS) entry which is preliminary data.</text>
</comment>
<dbReference type="AlphaFoldDB" id="A0A498IU95"/>
<reference evidence="1 2" key="1">
    <citation type="submission" date="2018-10" db="EMBL/GenBank/DDBJ databases">
        <title>A high-quality apple genome assembly.</title>
        <authorList>
            <person name="Hu J."/>
        </authorList>
    </citation>
    <scope>NUCLEOTIDE SEQUENCE [LARGE SCALE GENOMIC DNA]</scope>
    <source>
        <strain evidence="2">cv. HFTH1</strain>
        <tissue evidence="1">Young leaf</tissue>
    </source>
</reference>
<feature type="non-terminal residue" evidence="1">
    <location>
        <position position="1"/>
    </location>
</feature>
<name>A0A498IU95_MALDO</name>
<evidence type="ECO:0000313" key="1">
    <source>
        <dbReference type="EMBL" id="RXH85775.1"/>
    </source>
</evidence>
<proteinExistence type="predicted"/>
<gene>
    <name evidence="1" type="ORF">DVH24_014359</name>
</gene>
<dbReference type="Proteomes" id="UP000290289">
    <property type="component" value="Chromosome 10"/>
</dbReference>
<accession>A0A498IU95</accession>
<dbReference type="EMBL" id="RDQH01000336">
    <property type="protein sequence ID" value="RXH85775.1"/>
    <property type="molecule type" value="Genomic_DNA"/>
</dbReference>
<keyword evidence="2" id="KW-1185">Reference proteome</keyword>
<organism evidence="1 2">
    <name type="scientific">Malus domestica</name>
    <name type="common">Apple</name>
    <name type="synonym">Pyrus malus</name>
    <dbReference type="NCBI Taxonomy" id="3750"/>
    <lineage>
        <taxon>Eukaryota</taxon>
        <taxon>Viridiplantae</taxon>
        <taxon>Streptophyta</taxon>
        <taxon>Embryophyta</taxon>
        <taxon>Tracheophyta</taxon>
        <taxon>Spermatophyta</taxon>
        <taxon>Magnoliopsida</taxon>
        <taxon>eudicotyledons</taxon>
        <taxon>Gunneridae</taxon>
        <taxon>Pentapetalae</taxon>
        <taxon>rosids</taxon>
        <taxon>fabids</taxon>
        <taxon>Rosales</taxon>
        <taxon>Rosaceae</taxon>
        <taxon>Amygdaloideae</taxon>
        <taxon>Maleae</taxon>
        <taxon>Malus</taxon>
    </lineage>
</organism>
<evidence type="ECO:0000313" key="2">
    <source>
        <dbReference type="Proteomes" id="UP000290289"/>
    </source>
</evidence>